<comment type="function">
    <text evidence="1">Involved in a late step of protoheme IX synthesis.</text>
</comment>
<gene>
    <name evidence="12" type="ORF">MNBD_GAMMA23-2491</name>
</gene>
<evidence type="ECO:0000313" key="12">
    <source>
        <dbReference type="EMBL" id="VAW92691.1"/>
    </source>
</evidence>
<dbReference type="GO" id="GO:0006779">
    <property type="term" value="P:porphyrin-containing compound biosynthetic process"/>
    <property type="evidence" value="ECO:0007669"/>
    <property type="project" value="UniProtKB-KW"/>
</dbReference>
<dbReference type="InterPro" id="IPR010817">
    <property type="entry name" value="HemY_N"/>
</dbReference>
<feature type="domain" description="HemY N-terminal" evidence="11">
    <location>
        <begin position="26"/>
        <end position="130"/>
    </location>
</feature>
<dbReference type="GO" id="GO:0005886">
    <property type="term" value="C:plasma membrane"/>
    <property type="evidence" value="ECO:0007669"/>
    <property type="project" value="UniProtKB-SubCell"/>
</dbReference>
<dbReference type="GO" id="GO:0042168">
    <property type="term" value="P:heme metabolic process"/>
    <property type="evidence" value="ECO:0007669"/>
    <property type="project" value="InterPro"/>
</dbReference>
<dbReference type="NCBIfam" id="TIGR00540">
    <property type="entry name" value="TPR_hemY_coli"/>
    <property type="match status" value="1"/>
</dbReference>
<sequence>MKTLFTFLIILILAAILGIVAYQDNGYVLIGRGYTTVEMSLALFIVLQISLYLLIAFILRSIKQTWSLPDIIKQHHHRSKTAKAHKTSKQGLIALAQGQWKKAEKALIKNIDNTETPLLNYLSAARAAQKLNEPERRDHYLSMAHKSMPDADFAVELTQAELQLAHGQLEQSLATLVHLRSISPKHSHVLNLLAQLYEKLSSWQELNDLLPELKKYKVVNQAELYRLQKIVFQQLLKKAAKVTETNKIPNHLISTWQLLPKKLKNDADLILEYSQQLIQLKQYDIAEPLLRTAIKHQWLTTFVYLYGLVKATQAQQQLDFAENLTKQHGQNPVLLLTLGRLCLTQELWGKAQAYLEASLGITPMPETYKELGELMEQLGEPEKASDYFKQGLLLTESHFSYQNLPIQTLPIN</sequence>
<keyword evidence="4" id="KW-1003">Cell membrane</keyword>
<dbReference type="InterPro" id="IPR005254">
    <property type="entry name" value="Heme_biosyn_assoc_TPR_pro"/>
</dbReference>
<evidence type="ECO:0000256" key="8">
    <source>
        <dbReference type="ARBA" id="ARBA00023136"/>
    </source>
</evidence>
<keyword evidence="6 10" id="KW-0812">Transmembrane</keyword>
<evidence type="ECO:0000256" key="6">
    <source>
        <dbReference type="ARBA" id="ARBA00022692"/>
    </source>
</evidence>
<protein>
    <submittedName>
        <fullName evidence="12">Uncharacterized protein EC-HemY, likely associated with heme metabolism based on gene clustering with hemC, hemD in Proteobacteria (Unrelated to HemY-type PPO in GramPositives)</fullName>
    </submittedName>
</protein>
<evidence type="ECO:0000256" key="2">
    <source>
        <dbReference type="ARBA" id="ARBA00004429"/>
    </source>
</evidence>
<dbReference type="Pfam" id="PF07219">
    <property type="entry name" value="HemY_N"/>
    <property type="match status" value="1"/>
</dbReference>
<dbReference type="AlphaFoldDB" id="A0A3B0ZM07"/>
<dbReference type="InterPro" id="IPR019734">
    <property type="entry name" value="TPR_rpt"/>
</dbReference>
<organism evidence="12">
    <name type="scientific">hydrothermal vent metagenome</name>
    <dbReference type="NCBI Taxonomy" id="652676"/>
    <lineage>
        <taxon>unclassified sequences</taxon>
        <taxon>metagenomes</taxon>
        <taxon>ecological metagenomes</taxon>
    </lineage>
</organism>
<comment type="subcellular location">
    <subcellularLocation>
        <location evidence="2">Cell inner membrane</location>
        <topology evidence="2">Multi-pass membrane protein</topology>
    </subcellularLocation>
</comment>
<accession>A0A3B0ZM07</accession>
<dbReference type="InterPro" id="IPR011990">
    <property type="entry name" value="TPR-like_helical_dom_sf"/>
</dbReference>
<dbReference type="PROSITE" id="PS50005">
    <property type="entry name" value="TPR"/>
    <property type="match status" value="1"/>
</dbReference>
<keyword evidence="9" id="KW-0627">Porphyrin biosynthesis</keyword>
<comment type="pathway">
    <text evidence="3">Porphyrin-containing compound metabolism; protoheme biosynthesis.</text>
</comment>
<evidence type="ECO:0000256" key="4">
    <source>
        <dbReference type="ARBA" id="ARBA00022475"/>
    </source>
</evidence>
<dbReference type="Gene3D" id="1.25.40.10">
    <property type="entry name" value="Tetratricopeptide repeat domain"/>
    <property type="match status" value="2"/>
</dbReference>
<evidence type="ECO:0000256" key="1">
    <source>
        <dbReference type="ARBA" id="ARBA00002962"/>
    </source>
</evidence>
<name>A0A3B0ZM07_9ZZZZ</name>
<dbReference type="EMBL" id="UOFT01000027">
    <property type="protein sequence ID" value="VAW92691.1"/>
    <property type="molecule type" value="Genomic_DNA"/>
</dbReference>
<keyword evidence="7 10" id="KW-1133">Transmembrane helix</keyword>
<dbReference type="SUPFAM" id="SSF48452">
    <property type="entry name" value="TPR-like"/>
    <property type="match status" value="2"/>
</dbReference>
<evidence type="ECO:0000256" key="10">
    <source>
        <dbReference type="SAM" id="Phobius"/>
    </source>
</evidence>
<evidence type="ECO:0000256" key="9">
    <source>
        <dbReference type="ARBA" id="ARBA00023244"/>
    </source>
</evidence>
<dbReference type="UniPathway" id="UPA00252"/>
<proteinExistence type="predicted"/>
<evidence type="ECO:0000256" key="3">
    <source>
        <dbReference type="ARBA" id="ARBA00004744"/>
    </source>
</evidence>
<evidence type="ECO:0000256" key="7">
    <source>
        <dbReference type="ARBA" id="ARBA00022989"/>
    </source>
</evidence>
<keyword evidence="8 10" id="KW-0472">Membrane</keyword>
<reference evidence="12" key="1">
    <citation type="submission" date="2018-06" db="EMBL/GenBank/DDBJ databases">
        <authorList>
            <person name="Zhirakovskaya E."/>
        </authorList>
    </citation>
    <scope>NUCLEOTIDE SEQUENCE</scope>
</reference>
<evidence type="ECO:0000256" key="5">
    <source>
        <dbReference type="ARBA" id="ARBA00022519"/>
    </source>
</evidence>
<keyword evidence="5" id="KW-0997">Cell inner membrane</keyword>
<feature type="transmembrane region" description="Helical" evidence="10">
    <location>
        <begin position="39"/>
        <end position="59"/>
    </location>
</feature>
<evidence type="ECO:0000259" key="11">
    <source>
        <dbReference type="Pfam" id="PF07219"/>
    </source>
</evidence>